<dbReference type="Proteomes" id="UP000321058">
    <property type="component" value="Unassembled WGS sequence"/>
</dbReference>
<accession>A0A512NBH8</accession>
<dbReference type="EMBL" id="BKAJ01000061">
    <property type="protein sequence ID" value="GEP56299.1"/>
    <property type="molecule type" value="Genomic_DNA"/>
</dbReference>
<dbReference type="InterPro" id="IPR036513">
    <property type="entry name" value="STAS_dom_sf"/>
</dbReference>
<dbReference type="OrthoDB" id="7376204at2"/>
<protein>
    <recommendedName>
        <fullName evidence="1">STAS domain-containing protein</fullName>
    </recommendedName>
</protein>
<evidence type="ECO:0000313" key="2">
    <source>
        <dbReference type="EMBL" id="GEP56299.1"/>
    </source>
</evidence>
<keyword evidence="3" id="KW-1185">Reference proteome</keyword>
<dbReference type="GO" id="GO:0043856">
    <property type="term" value="F:anti-sigma factor antagonist activity"/>
    <property type="evidence" value="ECO:0007669"/>
    <property type="project" value="TreeGrafter"/>
</dbReference>
<dbReference type="PROSITE" id="PS50801">
    <property type="entry name" value="STAS"/>
    <property type="match status" value="1"/>
</dbReference>
<sequence>MTKIATVMLPQQVDSETSASVEKLIVDALGPGAGVIVDGSEVTYMSAAGVRVFARALHRAEELGARIAFCRFSGAAADCLLVSGFTELFEVVASVEEAAARLRRNPTGAAAERLHPHTRAG</sequence>
<dbReference type="AlphaFoldDB" id="A0A512NBH8"/>
<dbReference type="SUPFAM" id="SSF52091">
    <property type="entry name" value="SpoIIaa-like"/>
    <property type="match status" value="1"/>
</dbReference>
<dbReference type="Pfam" id="PF01740">
    <property type="entry name" value="STAS"/>
    <property type="match status" value="1"/>
</dbReference>
<evidence type="ECO:0000259" key="1">
    <source>
        <dbReference type="PROSITE" id="PS50801"/>
    </source>
</evidence>
<organism evidence="2 3">
    <name type="scientific">Reyranella soli</name>
    <dbReference type="NCBI Taxonomy" id="1230389"/>
    <lineage>
        <taxon>Bacteria</taxon>
        <taxon>Pseudomonadati</taxon>
        <taxon>Pseudomonadota</taxon>
        <taxon>Alphaproteobacteria</taxon>
        <taxon>Hyphomicrobiales</taxon>
        <taxon>Reyranellaceae</taxon>
        <taxon>Reyranella</taxon>
    </lineage>
</organism>
<gene>
    <name evidence="2" type="ORF">RSO01_34650</name>
</gene>
<proteinExistence type="predicted"/>
<feature type="domain" description="STAS" evidence="1">
    <location>
        <begin position="1"/>
        <end position="102"/>
    </location>
</feature>
<name>A0A512NBH8_9HYPH</name>
<comment type="caution">
    <text evidence="2">The sequence shown here is derived from an EMBL/GenBank/DDBJ whole genome shotgun (WGS) entry which is preliminary data.</text>
</comment>
<dbReference type="RefSeq" id="WP_147150367.1">
    <property type="nucleotide sequence ID" value="NZ_BKAJ01000061.1"/>
</dbReference>
<dbReference type="Gene3D" id="3.30.750.24">
    <property type="entry name" value="STAS domain"/>
    <property type="match status" value="1"/>
</dbReference>
<dbReference type="PANTHER" id="PTHR33495">
    <property type="entry name" value="ANTI-SIGMA FACTOR ANTAGONIST TM_1081-RELATED-RELATED"/>
    <property type="match status" value="1"/>
</dbReference>
<dbReference type="CDD" id="cd07043">
    <property type="entry name" value="STAS_anti-anti-sigma_factors"/>
    <property type="match status" value="1"/>
</dbReference>
<dbReference type="InterPro" id="IPR002645">
    <property type="entry name" value="STAS_dom"/>
</dbReference>
<evidence type="ECO:0000313" key="3">
    <source>
        <dbReference type="Proteomes" id="UP000321058"/>
    </source>
</evidence>
<reference evidence="2 3" key="1">
    <citation type="submission" date="2019-07" db="EMBL/GenBank/DDBJ databases">
        <title>Whole genome shotgun sequence of Reyranella soli NBRC 108950.</title>
        <authorList>
            <person name="Hosoyama A."/>
            <person name="Uohara A."/>
            <person name="Ohji S."/>
            <person name="Ichikawa N."/>
        </authorList>
    </citation>
    <scope>NUCLEOTIDE SEQUENCE [LARGE SCALE GENOMIC DNA]</scope>
    <source>
        <strain evidence="2 3">NBRC 108950</strain>
    </source>
</reference>
<dbReference type="PANTHER" id="PTHR33495:SF14">
    <property type="entry name" value="ANTI-SIGMA FACTOR ANTAGONIST"/>
    <property type="match status" value="1"/>
</dbReference>